<comment type="caution">
    <text evidence="2">The sequence shown here is derived from an EMBL/GenBank/DDBJ whole genome shotgun (WGS) entry which is preliminary data.</text>
</comment>
<accession>A0ABM8W0T5</accession>
<evidence type="ECO:0000313" key="3">
    <source>
        <dbReference type="Proteomes" id="UP000789901"/>
    </source>
</evidence>
<gene>
    <name evidence="2" type="ORF">GMARGA_LOCUS1948</name>
</gene>
<dbReference type="SUPFAM" id="SSF52540">
    <property type="entry name" value="P-loop containing nucleoside triphosphate hydrolases"/>
    <property type="match status" value="1"/>
</dbReference>
<dbReference type="Proteomes" id="UP000789901">
    <property type="component" value="Unassembled WGS sequence"/>
</dbReference>
<sequence length="411" mass="47142">MNRRLKLHKISLNFQKTVSTICHVLKPPHICTYCNAKLFASESKGICCMLEKIKLVPNKDITPMRNLFTRCDKLGNEFHANIRAYNSIFSFTSMGVKLDEKLANGSLIPNNNEITKFMQLYIYDTEHETSNKLAIMPKLHQDTLETIKSILDQFNPFNIGNYKCDSFQESALRQRIIENENPYNNAIQEAIQFQMPYALRRLFAIILIFGISKGKLQINAVLLDIKSILEQYHRDLSEFDLPPLNLPEQNQKLFQKIFYLNANMRAQSNLDNNYFKDFLLNIGNRTELVINGNMICIPDQMQEFLNSITPNGLPSYELCLKVGVPIMCLCNLDPANGLCNGTRLICQSFQPNVIEATITTGRHKGKNVFLLQIPLFPSDNIRLPFVLKRRQFPIKLVFALTINKSQGQTIP</sequence>
<dbReference type="InterPro" id="IPR049163">
    <property type="entry name" value="Pif1-like_2B_dom"/>
</dbReference>
<keyword evidence="3" id="KW-1185">Reference proteome</keyword>
<dbReference type="PANTHER" id="PTHR10492:SF94">
    <property type="entry name" value="ATP-DEPENDENT DNA HELICASE"/>
    <property type="match status" value="1"/>
</dbReference>
<dbReference type="InterPro" id="IPR027417">
    <property type="entry name" value="P-loop_NTPase"/>
</dbReference>
<organism evidence="2 3">
    <name type="scientific">Gigaspora margarita</name>
    <dbReference type="NCBI Taxonomy" id="4874"/>
    <lineage>
        <taxon>Eukaryota</taxon>
        <taxon>Fungi</taxon>
        <taxon>Fungi incertae sedis</taxon>
        <taxon>Mucoromycota</taxon>
        <taxon>Glomeromycotina</taxon>
        <taxon>Glomeromycetes</taxon>
        <taxon>Diversisporales</taxon>
        <taxon>Gigasporaceae</taxon>
        <taxon>Gigaspora</taxon>
    </lineage>
</organism>
<reference evidence="2 3" key="1">
    <citation type="submission" date="2021-06" db="EMBL/GenBank/DDBJ databases">
        <authorList>
            <person name="Kallberg Y."/>
            <person name="Tangrot J."/>
            <person name="Rosling A."/>
        </authorList>
    </citation>
    <scope>NUCLEOTIDE SEQUENCE [LARGE SCALE GENOMIC DNA]</scope>
    <source>
        <strain evidence="2 3">120-4 pot B 10/14</strain>
    </source>
</reference>
<name>A0ABM8W0T5_GIGMA</name>
<proteinExistence type="predicted"/>
<dbReference type="Pfam" id="PF21530">
    <property type="entry name" value="Pif1_2B_dom"/>
    <property type="match status" value="1"/>
</dbReference>
<feature type="domain" description="DNA helicase Pif1-like 2B" evidence="1">
    <location>
        <begin position="303"/>
        <end position="346"/>
    </location>
</feature>
<dbReference type="EMBL" id="CAJVQB010000566">
    <property type="protein sequence ID" value="CAG8495786.1"/>
    <property type="molecule type" value="Genomic_DNA"/>
</dbReference>
<evidence type="ECO:0000313" key="2">
    <source>
        <dbReference type="EMBL" id="CAG8495786.1"/>
    </source>
</evidence>
<evidence type="ECO:0000259" key="1">
    <source>
        <dbReference type="Pfam" id="PF21530"/>
    </source>
</evidence>
<dbReference type="PANTHER" id="PTHR10492">
    <property type="match status" value="1"/>
</dbReference>
<protein>
    <submittedName>
        <fullName evidence="2">40294_t:CDS:1</fullName>
    </submittedName>
</protein>